<reference evidence="3" key="1">
    <citation type="submission" date="2013-04" db="EMBL/GenBank/DDBJ databases">
        <title>The Genome Sequence of Fonticula alba ATCC 38817.</title>
        <authorList>
            <consortium name="The Broad Institute Genomics Platform"/>
            <person name="Russ C."/>
            <person name="Cuomo C."/>
            <person name="Burger G."/>
            <person name="Gray M.W."/>
            <person name="Holland P.W.H."/>
            <person name="King N."/>
            <person name="Lang F.B.F."/>
            <person name="Roger A.J."/>
            <person name="Ruiz-Trillo I."/>
            <person name="Brown M."/>
            <person name="Walker B."/>
            <person name="Young S."/>
            <person name="Zeng Q."/>
            <person name="Gargeya S."/>
            <person name="Fitzgerald M."/>
            <person name="Haas B."/>
            <person name="Abouelleil A."/>
            <person name="Allen A.W."/>
            <person name="Alvarado L."/>
            <person name="Arachchi H.M."/>
            <person name="Berlin A.M."/>
            <person name="Chapman S.B."/>
            <person name="Gainer-Dewar J."/>
            <person name="Goldberg J."/>
            <person name="Griggs A."/>
            <person name="Gujja S."/>
            <person name="Hansen M."/>
            <person name="Howarth C."/>
            <person name="Imamovic A."/>
            <person name="Ireland A."/>
            <person name="Larimer J."/>
            <person name="McCowan C."/>
            <person name="Murphy C."/>
            <person name="Pearson M."/>
            <person name="Poon T.W."/>
            <person name="Priest M."/>
            <person name="Roberts A."/>
            <person name="Saif S."/>
            <person name="Shea T."/>
            <person name="Sisk P."/>
            <person name="Sykes S."/>
            <person name="Wortman J."/>
            <person name="Nusbaum C."/>
            <person name="Birren B."/>
        </authorList>
    </citation>
    <scope>NUCLEOTIDE SEQUENCE [LARGE SCALE GENOMIC DNA]</scope>
    <source>
        <strain evidence="3">ATCC 38817</strain>
    </source>
</reference>
<evidence type="ECO:0000256" key="1">
    <source>
        <dbReference type="SAM" id="MobiDB-lite"/>
    </source>
</evidence>
<dbReference type="InterPro" id="IPR027417">
    <property type="entry name" value="P-loop_NTPase"/>
</dbReference>
<dbReference type="GO" id="GO:0005829">
    <property type="term" value="C:cytosol"/>
    <property type="evidence" value="ECO:0007669"/>
    <property type="project" value="TreeGrafter"/>
</dbReference>
<organism evidence="3">
    <name type="scientific">Fonticula alba</name>
    <name type="common">Slime mold</name>
    <dbReference type="NCBI Taxonomy" id="691883"/>
    <lineage>
        <taxon>Eukaryota</taxon>
        <taxon>Rotosphaerida</taxon>
        <taxon>Fonticulaceae</taxon>
        <taxon>Fonticula</taxon>
    </lineage>
</organism>
<dbReference type="Proteomes" id="UP000030693">
    <property type="component" value="Unassembled WGS sequence"/>
</dbReference>
<sequence length="784" mass="81209">MLEIYSASLLPGALLDPTNHRAVLVSPTAAVRLGLLPGQPSNLFLSVDLAPCCGGLAGASPSEAWLVRALPASRPPSPGGAPGPTEPELLLPPGLAASWQAGPEPMCASHGGSSGTSPLHEAPKMHVRIMSRHALPAGRDEHPPAPAHVPPAAGVYISRVLTPTEETHYSQLDLPAGGWRGVLNAEGPACVPALKDARAVLGGACPDCSPTGRPVAGACARCLQTFALLESTCRAGPPEVAALRHFFSRPRLLRPGEVLTVPLDIANARPEAVGLFRVEEILPAPEMQAPAQGPERLFVPGRSFLRQRPPVPLAGPAPVCPESGQSAWLRAFAAESGRLAAHLRAGTRDSSGLGLLCLYSRLPCAASVVEEIQVLLCAAVCRRAGWFPILLDSAALLEPAGPGAPPPSAAATRQHDAALAALEDRVARAVSAGARACVVAFRATGSAVAAGPAPGHSGKLSEKACDRLARIIRAAGGTGIICVKSKTDLSEYLLPLVTSFCVLERPDTDARGAMLRRSLSRLPHDPALLCPGAHGQDPVTEAAELLSGVLIASAPCVLFFDELDALAPARSAGSTSSSSGGVLGRVVSQLLAELDAVSTSSAQVYCIAATNRPELCDQDLFRPGRFDRMLYLGPAESASAQVNILRACFRSMNAGRYPIDPAVRDCDQTLMAALRGDTGAGRASSLAENGGLGQANAPDPGAEEGKAPAPLTGADIRGLCEAAFTLATRRCVARLQELSPGSAAFRAERVLVQAADLHHARAALVPSVSPEQLAEYNALRDRYT</sequence>
<evidence type="ECO:0000313" key="3">
    <source>
        <dbReference type="EMBL" id="KCV70493.1"/>
    </source>
</evidence>
<keyword evidence="4" id="KW-1185">Reference proteome</keyword>
<dbReference type="OrthoDB" id="2187at2759"/>
<dbReference type="PANTHER" id="PTHR23077:SF9">
    <property type="entry name" value="PEROXISOMAL ATPASE PEX6"/>
    <property type="match status" value="1"/>
</dbReference>
<dbReference type="STRING" id="691883.A0A058Z9C5"/>
<dbReference type="SUPFAM" id="SSF52540">
    <property type="entry name" value="P-loop containing nucleoside triphosphate hydrolases"/>
    <property type="match status" value="1"/>
</dbReference>
<name>A0A058Z9C5_FONAL</name>
<dbReference type="GO" id="GO:0005524">
    <property type="term" value="F:ATP binding"/>
    <property type="evidence" value="ECO:0007669"/>
    <property type="project" value="InterPro"/>
</dbReference>
<dbReference type="GO" id="GO:0016887">
    <property type="term" value="F:ATP hydrolysis activity"/>
    <property type="evidence" value="ECO:0007669"/>
    <property type="project" value="InterPro"/>
</dbReference>
<protein>
    <recommendedName>
        <fullName evidence="2">ATPase AAA-type core domain-containing protein</fullName>
    </recommendedName>
</protein>
<feature type="region of interest" description="Disordered" evidence="1">
    <location>
        <begin position="101"/>
        <end position="120"/>
    </location>
</feature>
<dbReference type="EMBL" id="KB932204">
    <property type="protein sequence ID" value="KCV70493.1"/>
    <property type="molecule type" value="Genomic_DNA"/>
</dbReference>
<dbReference type="RefSeq" id="XP_009495009.1">
    <property type="nucleotide sequence ID" value="XM_009496734.1"/>
</dbReference>
<dbReference type="InterPro" id="IPR050168">
    <property type="entry name" value="AAA_ATPase_domain"/>
</dbReference>
<dbReference type="GO" id="GO:0005778">
    <property type="term" value="C:peroxisomal membrane"/>
    <property type="evidence" value="ECO:0007669"/>
    <property type="project" value="TreeGrafter"/>
</dbReference>
<dbReference type="GO" id="GO:0016558">
    <property type="term" value="P:protein import into peroxisome matrix"/>
    <property type="evidence" value="ECO:0007669"/>
    <property type="project" value="TreeGrafter"/>
</dbReference>
<dbReference type="GeneID" id="20527559"/>
<feature type="compositionally biased region" description="Pro residues" evidence="1">
    <location>
        <begin position="73"/>
        <end position="85"/>
    </location>
</feature>
<dbReference type="Gene3D" id="1.10.8.60">
    <property type="match status" value="2"/>
</dbReference>
<dbReference type="InterPro" id="IPR003959">
    <property type="entry name" value="ATPase_AAA_core"/>
</dbReference>
<dbReference type="Gene3D" id="3.40.50.300">
    <property type="entry name" value="P-loop containing nucleotide triphosphate hydrolases"/>
    <property type="match status" value="1"/>
</dbReference>
<evidence type="ECO:0000313" key="4">
    <source>
        <dbReference type="Proteomes" id="UP000030693"/>
    </source>
</evidence>
<dbReference type="Pfam" id="PF00004">
    <property type="entry name" value="AAA"/>
    <property type="match status" value="1"/>
</dbReference>
<proteinExistence type="predicted"/>
<dbReference type="AlphaFoldDB" id="A0A058Z9C5"/>
<evidence type="ECO:0000259" key="2">
    <source>
        <dbReference type="Pfam" id="PF00004"/>
    </source>
</evidence>
<dbReference type="PANTHER" id="PTHR23077">
    <property type="entry name" value="AAA-FAMILY ATPASE"/>
    <property type="match status" value="1"/>
</dbReference>
<accession>A0A058Z9C5</accession>
<gene>
    <name evidence="3" type="ORF">H696_02834</name>
</gene>
<feature type="region of interest" description="Disordered" evidence="1">
    <location>
        <begin position="70"/>
        <end position="92"/>
    </location>
</feature>
<feature type="domain" description="ATPase AAA-type core" evidence="2">
    <location>
        <begin position="552"/>
        <end position="632"/>
    </location>
</feature>
<dbReference type="eggNOG" id="KOG0736">
    <property type="taxonomic scope" value="Eukaryota"/>
</dbReference>
<feature type="region of interest" description="Disordered" evidence="1">
    <location>
        <begin position="680"/>
        <end position="706"/>
    </location>
</feature>